<evidence type="ECO:0000256" key="1">
    <source>
        <dbReference type="SAM" id="Phobius"/>
    </source>
</evidence>
<feature type="transmembrane region" description="Helical" evidence="1">
    <location>
        <begin position="55"/>
        <end position="75"/>
    </location>
</feature>
<dbReference type="AlphaFoldDB" id="A0A837D982"/>
<protein>
    <submittedName>
        <fullName evidence="2">Uncharacterized protein</fullName>
    </submittedName>
</protein>
<dbReference type="OrthoDB" id="10000633at2"/>
<name>A0A837D982_9PSEU</name>
<dbReference type="RefSeq" id="WP_015787609.1">
    <property type="nucleotide sequence ID" value="NZ_CALJZO010000087.1"/>
</dbReference>
<proteinExistence type="predicted"/>
<keyword evidence="1" id="KW-0472">Membrane</keyword>
<evidence type="ECO:0000313" key="3">
    <source>
        <dbReference type="Proteomes" id="UP000030848"/>
    </source>
</evidence>
<sequence length="88" mass="9821">MALGLLLAVFLPAMVVWLGLALLPWRPLPLRVFLLGLQVVATIVAVVLLPARWEVWLFFLGPGGFVALLRGYAAFLEVRDTRRARHDT</sequence>
<dbReference type="Proteomes" id="UP000030848">
    <property type="component" value="Unassembled WGS sequence"/>
</dbReference>
<keyword evidence="1" id="KW-1133">Transmembrane helix</keyword>
<keyword evidence="1" id="KW-0812">Transmembrane</keyword>
<dbReference type="EMBL" id="JRZE01000003">
    <property type="protein sequence ID" value="KHF44090.1"/>
    <property type="molecule type" value="Genomic_DNA"/>
</dbReference>
<accession>A0A837D982</accession>
<feature type="transmembrane region" description="Helical" evidence="1">
    <location>
        <begin position="32"/>
        <end position="49"/>
    </location>
</feature>
<gene>
    <name evidence="2" type="ORF">MINT15_09720</name>
</gene>
<feature type="transmembrane region" description="Helical" evidence="1">
    <location>
        <begin position="6"/>
        <end position="25"/>
    </location>
</feature>
<organism evidence="2 3">
    <name type="scientific">Saccharomonospora viridis</name>
    <dbReference type="NCBI Taxonomy" id="1852"/>
    <lineage>
        <taxon>Bacteria</taxon>
        <taxon>Bacillati</taxon>
        <taxon>Actinomycetota</taxon>
        <taxon>Actinomycetes</taxon>
        <taxon>Pseudonocardiales</taxon>
        <taxon>Pseudonocardiaceae</taxon>
        <taxon>Saccharomonospora</taxon>
    </lineage>
</organism>
<comment type="caution">
    <text evidence="2">The sequence shown here is derived from an EMBL/GenBank/DDBJ whole genome shotgun (WGS) entry which is preliminary data.</text>
</comment>
<evidence type="ECO:0000313" key="2">
    <source>
        <dbReference type="EMBL" id="KHF44090.1"/>
    </source>
</evidence>
<reference evidence="2 3" key="1">
    <citation type="submission" date="2014-10" db="EMBL/GenBank/DDBJ databases">
        <title>Genome sequence of Micropolyspora internatus JCM3315.</title>
        <authorList>
            <person name="Shin S.-K."/>
            <person name="Yi H."/>
        </authorList>
    </citation>
    <scope>NUCLEOTIDE SEQUENCE [LARGE SCALE GENOMIC DNA]</scope>
    <source>
        <strain evidence="2 3">JCM 3315</strain>
    </source>
</reference>